<evidence type="ECO:0000256" key="1">
    <source>
        <dbReference type="ARBA" id="ARBA00007749"/>
    </source>
</evidence>
<dbReference type="Pfam" id="PF00753">
    <property type="entry name" value="Lactamase_B"/>
    <property type="match status" value="1"/>
</dbReference>
<evidence type="ECO:0000259" key="5">
    <source>
        <dbReference type="SMART" id="SM00849"/>
    </source>
</evidence>
<keyword evidence="3 6" id="KW-0378">Hydrolase</keyword>
<evidence type="ECO:0000313" key="6">
    <source>
        <dbReference type="EMBL" id="KXU85529.1"/>
    </source>
</evidence>
<accession>A0A149PKK1</accession>
<keyword evidence="7" id="KW-1185">Reference proteome</keyword>
<evidence type="ECO:0000313" key="7">
    <source>
        <dbReference type="Proteomes" id="UP000075613"/>
    </source>
</evidence>
<dbReference type="Gene3D" id="3.60.15.10">
    <property type="entry name" value="Ribonuclease Z/Hydroxyacylglutathione hydrolase-like"/>
    <property type="match status" value="1"/>
</dbReference>
<dbReference type="SUPFAM" id="SSF56281">
    <property type="entry name" value="Metallo-hydrolase/oxidoreductase"/>
    <property type="match status" value="1"/>
</dbReference>
<dbReference type="InterPro" id="IPR051013">
    <property type="entry name" value="MBL_superfamily_lactonases"/>
</dbReference>
<dbReference type="GO" id="GO:0016787">
    <property type="term" value="F:hydrolase activity"/>
    <property type="evidence" value="ECO:0007669"/>
    <property type="project" value="UniProtKB-KW"/>
</dbReference>
<evidence type="ECO:0000256" key="3">
    <source>
        <dbReference type="ARBA" id="ARBA00022801"/>
    </source>
</evidence>
<dbReference type="OrthoDB" id="5443440at2"/>
<keyword evidence="2" id="KW-0479">Metal-binding</keyword>
<feature type="domain" description="Metallo-beta-lactamase" evidence="5">
    <location>
        <begin position="62"/>
        <end position="268"/>
    </location>
</feature>
<dbReference type="CDD" id="cd16277">
    <property type="entry name" value="metallo-hydrolase-like_MBL-fold"/>
    <property type="match status" value="1"/>
</dbReference>
<evidence type="ECO:0000256" key="4">
    <source>
        <dbReference type="ARBA" id="ARBA00022833"/>
    </source>
</evidence>
<dbReference type="STRING" id="1399968.CI15_20445"/>
<organism evidence="6 7">
    <name type="scientific">Paraburkholderia monticola</name>
    <dbReference type="NCBI Taxonomy" id="1399968"/>
    <lineage>
        <taxon>Bacteria</taxon>
        <taxon>Pseudomonadati</taxon>
        <taxon>Pseudomonadota</taxon>
        <taxon>Betaproteobacteria</taxon>
        <taxon>Burkholderiales</taxon>
        <taxon>Burkholderiaceae</taxon>
        <taxon>Paraburkholderia</taxon>
    </lineage>
</organism>
<dbReference type="PANTHER" id="PTHR42978:SF6">
    <property type="entry name" value="QUORUM-QUENCHING LACTONASE YTNP-RELATED"/>
    <property type="match status" value="1"/>
</dbReference>
<dbReference type="GO" id="GO:0046872">
    <property type="term" value="F:metal ion binding"/>
    <property type="evidence" value="ECO:0007669"/>
    <property type="project" value="UniProtKB-KW"/>
</dbReference>
<comment type="caution">
    <text evidence="6">The sequence shown here is derived from an EMBL/GenBank/DDBJ whole genome shotgun (WGS) entry which is preliminary data.</text>
</comment>
<name>A0A149PKK1_9BURK</name>
<evidence type="ECO:0000256" key="2">
    <source>
        <dbReference type="ARBA" id="ARBA00022723"/>
    </source>
</evidence>
<dbReference type="EMBL" id="LRBG01000031">
    <property type="protein sequence ID" value="KXU85529.1"/>
    <property type="molecule type" value="Genomic_DNA"/>
</dbReference>
<comment type="similarity">
    <text evidence="1">Belongs to the metallo-beta-lactamase superfamily.</text>
</comment>
<dbReference type="RefSeq" id="WP_062130272.1">
    <property type="nucleotide sequence ID" value="NZ_LRBG01000031.1"/>
</dbReference>
<dbReference type="InterPro" id="IPR036866">
    <property type="entry name" value="RibonucZ/Hydroxyglut_hydro"/>
</dbReference>
<dbReference type="Proteomes" id="UP000075613">
    <property type="component" value="Unassembled WGS sequence"/>
</dbReference>
<dbReference type="PANTHER" id="PTHR42978">
    <property type="entry name" value="QUORUM-QUENCHING LACTONASE YTNP-RELATED-RELATED"/>
    <property type="match status" value="1"/>
</dbReference>
<protein>
    <submittedName>
        <fullName evidence="6">MBL fold metallo-hydrolase</fullName>
    </submittedName>
</protein>
<reference evidence="6 7" key="1">
    <citation type="journal article" date="2015" name="Int. J. Syst. Evol. Microbiol.">
        <title>Burkholderia monticola sp. nov., isolated from mountain soil.</title>
        <authorList>
            <person name="Baek I."/>
            <person name="Seo B."/>
            <person name="Lee I."/>
            <person name="Yi H."/>
            <person name="Chun J."/>
        </authorList>
    </citation>
    <scope>NUCLEOTIDE SEQUENCE [LARGE SCALE GENOMIC DNA]</scope>
    <source>
        <strain evidence="6 7">JC2948</strain>
    </source>
</reference>
<keyword evidence="4" id="KW-0862">Zinc</keyword>
<sequence length="291" mass="33137">MNTIFRIDDMTIHRIVEYQAAMVPVTSMFPNLTPDVLAENRAWLQSLGALSEDDRIVLCFQSYLIRTPRFNVLIDTCVGNDKERESRPHWHRKHDDAYLSGLARTGLSVRDIDFVMCTHMHVDHVGWNTRLEDGRWVPTFPNARYVFSKKELAYWTEQNAREPVAHLVDSVLPIVAAGRAELVTNTHACCEHVRLVPTPGHTIDHVAIALGRSRDAAIVTGDLIHSPLQLRHPELRMWRDYDADRAVATRRDFLANLADRDTLCCTSHFPTPSVGRIMERPRSPGYELAAP</sequence>
<proteinExistence type="inferred from homology"/>
<dbReference type="AlphaFoldDB" id="A0A149PKK1"/>
<dbReference type="SMART" id="SM00849">
    <property type="entry name" value="Lactamase_B"/>
    <property type="match status" value="1"/>
</dbReference>
<dbReference type="InterPro" id="IPR001279">
    <property type="entry name" value="Metallo-B-lactamas"/>
</dbReference>
<gene>
    <name evidence="6" type="ORF">CI15_20445</name>
</gene>